<evidence type="ECO:0000256" key="1">
    <source>
        <dbReference type="SAM" id="Phobius"/>
    </source>
</evidence>
<evidence type="ECO:0000313" key="3">
    <source>
        <dbReference type="Proteomes" id="UP000503441"/>
    </source>
</evidence>
<protein>
    <submittedName>
        <fullName evidence="2">DUF805 domain-containing protein</fullName>
    </submittedName>
</protein>
<proteinExistence type="predicted"/>
<accession>A0ABX6JYZ5</accession>
<dbReference type="InterPro" id="IPR008523">
    <property type="entry name" value="DUF805"/>
</dbReference>
<keyword evidence="1" id="KW-0472">Membrane</keyword>
<gene>
    <name evidence="2" type="ORF">G7066_03820</name>
</gene>
<feature type="transmembrane region" description="Helical" evidence="1">
    <location>
        <begin position="15"/>
        <end position="36"/>
    </location>
</feature>
<feature type="transmembrane region" description="Helical" evidence="1">
    <location>
        <begin position="64"/>
        <end position="88"/>
    </location>
</feature>
<dbReference type="RefSeq" id="WP_166329214.1">
    <property type="nucleotide sequence ID" value="NZ_CP049933.1"/>
</dbReference>
<keyword evidence="1" id="KW-0812">Transmembrane</keyword>
<keyword evidence="3" id="KW-1185">Reference proteome</keyword>
<dbReference type="PANTHER" id="PTHR34980">
    <property type="entry name" value="INNER MEMBRANE PROTEIN-RELATED-RELATED"/>
    <property type="match status" value="1"/>
</dbReference>
<dbReference type="EMBL" id="CP049933">
    <property type="protein sequence ID" value="QIM18015.1"/>
    <property type="molecule type" value="Genomic_DNA"/>
</dbReference>
<dbReference type="PANTHER" id="PTHR34980:SF2">
    <property type="entry name" value="INNER MEMBRANE PROTEIN YHAH-RELATED"/>
    <property type="match status" value="1"/>
</dbReference>
<dbReference type="Pfam" id="PF05656">
    <property type="entry name" value="DUF805"/>
    <property type="match status" value="1"/>
</dbReference>
<name>A0ABX6JYZ5_9MICO</name>
<evidence type="ECO:0000313" key="2">
    <source>
        <dbReference type="EMBL" id="QIM18015.1"/>
    </source>
</evidence>
<keyword evidence="1" id="KW-1133">Transmembrane helix</keyword>
<reference evidence="2 3" key="1">
    <citation type="submission" date="2020-03" db="EMBL/GenBank/DDBJ databases">
        <title>Leucobacter sp. nov., isolated from beetles.</title>
        <authorList>
            <person name="Hyun D.-W."/>
            <person name="Bae J.-W."/>
        </authorList>
    </citation>
    <scope>NUCLEOTIDE SEQUENCE [LARGE SCALE GENOMIC DNA]</scope>
    <source>
        <strain evidence="2 3">HDW9A</strain>
    </source>
</reference>
<feature type="transmembrane region" description="Helical" evidence="1">
    <location>
        <begin position="100"/>
        <end position="120"/>
    </location>
</feature>
<organism evidence="2 3">
    <name type="scientific">Leucobacter coleopterorum</name>
    <dbReference type="NCBI Taxonomy" id="2714933"/>
    <lineage>
        <taxon>Bacteria</taxon>
        <taxon>Bacillati</taxon>
        <taxon>Actinomycetota</taxon>
        <taxon>Actinomycetes</taxon>
        <taxon>Micrococcales</taxon>
        <taxon>Microbacteriaceae</taxon>
        <taxon>Leucobacter</taxon>
    </lineage>
</organism>
<sequence length="132" mass="14906">MNYARFRGRASRSEYWFFSLFFALIIFVPTAVFGIADALLSDYLSSSSVYTDVSSDISGRSDPLLIALGWLIFLAAIGLFVPMLALTWRRLHDANFAGPLWFISFVPYGGSFTVFILTLLSSNPQGRRFDRR</sequence>
<dbReference type="Proteomes" id="UP000503441">
    <property type="component" value="Chromosome"/>
</dbReference>